<evidence type="ECO:0000313" key="3">
    <source>
        <dbReference type="Proteomes" id="UP000549695"/>
    </source>
</evidence>
<gene>
    <name evidence="2" type="ORF">HDA37_004338</name>
</gene>
<accession>A0A852W505</accession>
<keyword evidence="2" id="KW-0808">Transferase</keyword>
<proteinExistence type="inferred from homology"/>
<keyword evidence="3" id="KW-1185">Reference proteome</keyword>
<dbReference type="Proteomes" id="UP000549695">
    <property type="component" value="Unassembled WGS sequence"/>
</dbReference>
<dbReference type="InterPro" id="IPR000600">
    <property type="entry name" value="ROK"/>
</dbReference>
<comment type="similarity">
    <text evidence="1">Belongs to the ROK (NagC/XylR) family.</text>
</comment>
<dbReference type="Gene3D" id="1.10.10.10">
    <property type="entry name" value="Winged helix-like DNA-binding domain superfamily/Winged helix DNA-binding domain"/>
    <property type="match status" value="1"/>
</dbReference>
<sequence length="390" mass="38581">MHDRPAPRPQAPPARPPAVRRHNLGLLLGALRAAPSSRATLAAATGLTRGTVAGLLDPLVAAGVLAEGEPDRSRVGRPGTPLVFAGSGPVVLAVSVEVDGVDALVTGLDGQVVHRSRRRRDHRGLDPDAVFGRAARTAANLAARTGRTVAGAGIAVPGPVRGSDGAAVLLRAPNLPRLDGCRPAEHAGALGEVPLLVGNEASLGALAHLGQADDFVYVSADVGIGGGIVVDGRVLPGARGVAGEIGHVVIERAGRLCGCGGTGCVEVYAGLPALLGDAGAADVAALRTAARAGDPAATGALARAGAALGTALTSVLHVVDVGTVVLGGSYAELGTWLVPAVHAELVRRGVATGPDVAVLVSPHGRAATVTGTARAVADRVLGEPDLLLAG</sequence>
<evidence type="ECO:0000256" key="1">
    <source>
        <dbReference type="ARBA" id="ARBA00006479"/>
    </source>
</evidence>
<dbReference type="Gene3D" id="3.30.420.40">
    <property type="match status" value="2"/>
</dbReference>
<dbReference type="Pfam" id="PF00480">
    <property type="entry name" value="ROK"/>
    <property type="match status" value="1"/>
</dbReference>
<organism evidence="2 3">
    <name type="scientific">Pseudonocardia alni</name>
    <name type="common">Amycolata alni</name>
    <dbReference type="NCBI Taxonomy" id="33907"/>
    <lineage>
        <taxon>Bacteria</taxon>
        <taxon>Bacillati</taxon>
        <taxon>Actinomycetota</taxon>
        <taxon>Actinomycetes</taxon>
        <taxon>Pseudonocardiales</taxon>
        <taxon>Pseudonocardiaceae</taxon>
        <taxon>Pseudonocardia</taxon>
    </lineage>
</organism>
<keyword evidence="2" id="KW-0418">Kinase</keyword>
<dbReference type="GeneID" id="98054025"/>
<dbReference type="EMBL" id="JACCCZ010000001">
    <property type="protein sequence ID" value="NYG04053.1"/>
    <property type="molecule type" value="Genomic_DNA"/>
</dbReference>
<dbReference type="PANTHER" id="PTHR18964:SF149">
    <property type="entry name" value="BIFUNCTIONAL UDP-N-ACETYLGLUCOSAMINE 2-EPIMERASE_N-ACETYLMANNOSAMINE KINASE"/>
    <property type="match status" value="1"/>
</dbReference>
<dbReference type="GO" id="GO:0016301">
    <property type="term" value="F:kinase activity"/>
    <property type="evidence" value="ECO:0007669"/>
    <property type="project" value="UniProtKB-KW"/>
</dbReference>
<name>A0A852W505_PSEA5</name>
<dbReference type="PANTHER" id="PTHR18964">
    <property type="entry name" value="ROK (REPRESSOR, ORF, KINASE) FAMILY"/>
    <property type="match status" value="1"/>
</dbReference>
<dbReference type="SUPFAM" id="SSF46785">
    <property type="entry name" value="Winged helix' DNA-binding domain"/>
    <property type="match status" value="1"/>
</dbReference>
<dbReference type="RefSeq" id="WP_179762038.1">
    <property type="nucleotide sequence ID" value="NZ_BAAAJZ010000003.1"/>
</dbReference>
<reference evidence="2 3" key="1">
    <citation type="submission" date="2020-07" db="EMBL/GenBank/DDBJ databases">
        <title>Sequencing the genomes of 1000 actinobacteria strains.</title>
        <authorList>
            <person name="Klenk H.-P."/>
        </authorList>
    </citation>
    <scope>NUCLEOTIDE SEQUENCE [LARGE SCALE GENOMIC DNA]</scope>
    <source>
        <strain evidence="2 3">DSM 44749</strain>
    </source>
</reference>
<dbReference type="InterPro" id="IPR036388">
    <property type="entry name" value="WH-like_DNA-bd_sf"/>
</dbReference>
<dbReference type="InterPro" id="IPR043129">
    <property type="entry name" value="ATPase_NBD"/>
</dbReference>
<dbReference type="InterPro" id="IPR036390">
    <property type="entry name" value="WH_DNA-bd_sf"/>
</dbReference>
<dbReference type="AlphaFoldDB" id="A0A852W505"/>
<protein>
    <submittedName>
        <fullName evidence="2">NBD/HSP70 family sugar kinase</fullName>
    </submittedName>
</protein>
<dbReference type="SUPFAM" id="SSF53067">
    <property type="entry name" value="Actin-like ATPase domain"/>
    <property type="match status" value="2"/>
</dbReference>
<comment type="caution">
    <text evidence="2">The sequence shown here is derived from an EMBL/GenBank/DDBJ whole genome shotgun (WGS) entry which is preliminary data.</text>
</comment>
<evidence type="ECO:0000313" key="2">
    <source>
        <dbReference type="EMBL" id="NYG04053.1"/>
    </source>
</evidence>